<gene>
    <name evidence="3" type="ORF">U9M73_09315</name>
</gene>
<proteinExistence type="predicted"/>
<sequence>MVNFKKIAISLFVAGLIISSSSVFASAEQVQVETSKTVDVLESSTIYQDAPTTPGLVRVEKVAELEGVDKSTGKIIDKEAFKNSLLKYFRTDKEKYSDNIKNINTIVDRLMNGDTKSIQQNATSSVITPSYYDGQVVMEGWSKEPTVTSSENRVRYQTSWITEDNYRSSVPITATYTKTLKVTMSIGFEGAVEIKNKFNFKASETIEQTSIISQGATVPAWTVWGTRPYIKYRLENYSGEYCLTIFAGGSLNNYYYTKTGTNYILQTKSNEYWSQTNTSKSTNATTPTPPTGAPNV</sequence>
<feature type="chain" id="PRO_5046944844" evidence="2">
    <location>
        <begin position="26"/>
        <end position="296"/>
    </location>
</feature>
<evidence type="ECO:0000313" key="3">
    <source>
        <dbReference type="EMBL" id="MEA3570198.1"/>
    </source>
</evidence>
<feature type="compositionally biased region" description="Pro residues" evidence="1">
    <location>
        <begin position="287"/>
        <end position="296"/>
    </location>
</feature>
<dbReference type="EMBL" id="JAYERP010000001">
    <property type="protein sequence ID" value="MEA3570198.1"/>
    <property type="molecule type" value="Genomic_DNA"/>
</dbReference>
<keyword evidence="2" id="KW-0732">Signal</keyword>
<feature type="compositionally biased region" description="Low complexity" evidence="1">
    <location>
        <begin position="276"/>
        <end position="286"/>
    </location>
</feature>
<evidence type="ECO:0000313" key="4">
    <source>
        <dbReference type="Proteomes" id="UP001292216"/>
    </source>
</evidence>
<keyword evidence="4" id="KW-1185">Reference proteome</keyword>
<dbReference type="Proteomes" id="UP001292216">
    <property type="component" value="Unassembled WGS sequence"/>
</dbReference>
<feature type="signal peptide" evidence="2">
    <location>
        <begin position="1"/>
        <end position="25"/>
    </location>
</feature>
<evidence type="ECO:0000256" key="1">
    <source>
        <dbReference type="SAM" id="MobiDB-lite"/>
    </source>
</evidence>
<organism evidence="3 4">
    <name type="scientific">Paenibacillus phoenicis</name>
    <dbReference type="NCBI Taxonomy" id="554117"/>
    <lineage>
        <taxon>Bacteria</taxon>
        <taxon>Bacillati</taxon>
        <taxon>Bacillota</taxon>
        <taxon>Bacilli</taxon>
        <taxon>Bacillales</taxon>
        <taxon>Paenibacillaceae</taxon>
        <taxon>Paenibacillus</taxon>
    </lineage>
</organism>
<comment type="caution">
    <text evidence="3">The sequence shown here is derived from an EMBL/GenBank/DDBJ whole genome shotgun (WGS) entry which is preliminary data.</text>
</comment>
<feature type="region of interest" description="Disordered" evidence="1">
    <location>
        <begin position="276"/>
        <end position="296"/>
    </location>
</feature>
<reference evidence="3 4" key="1">
    <citation type="submission" date="2023-12" db="EMBL/GenBank/DDBJ databases">
        <title>Whole genome sequencing of Paenibacillus phoenicis isolated from the Phoenix Mars Lander spacecraft assembly facility.</title>
        <authorList>
            <person name="Garcia A."/>
            <person name="Venkateswaran K."/>
        </authorList>
    </citation>
    <scope>NUCLEOTIDE SEQUENCE [LARGE SCALE GENOMIC DNA]</scope>
    <source>
        <strain evidence="3 4">3PO2SA</strain>
    </source>
</reference>
<accession>A0ABU5PJR2</accession>
<evidence type="ECO:0000256" key="2">
    <source>
        <dbReference type="SAM" id="SignalP"/>
    </source>
</evidence>
<protein>
    <submittedName>
        <fullName evidence="3">Uncharacterized protein</fullName>
    </submittedName>
</protein>
<name>A0ABU5PJR2_9BACL</name>
<dbReference type="RefSeq" id="WP_323076948.1">
    <property type="nucleotide sequence ID" value="NZ_CBCSKM010000017.1"/>
</dbReference>